<dbReference type="EMBL" id="SJPW01000010">
    <property type="protein sequence ID" value="TWU44641.1"/>
    <property type="molecule type" value="Genomic_DNA"/>
</dbReference>
<keyword evidence="2" id="KW-1185">Reference proteome</keyword>
<dbReference type="AlphaFoldDB" id="A0A5C6EA58"/>
<proteinExistence type="predicted"/>
<reference evidence="1 2" key="1">
    <citation type="submission" date="2019-02" db="EMBL/GenBank/DDBJ databases">
        <title>Deep-cultivation of Planctomycetes and their phenomic and genomic characterization uncovers novel biology.</title>
        <authorList>
            <person name="Wiegand S."/>
            <person name="Jogler M."/>
            <person name="Boedeker C."/>
            <person name="Pinto D."/>
            <person name="Vollmers J."/>
            <person name="Rivas-Marin E."/>
            <person name="Kohn T."/>
            <person name="Peeters S.H."/>
            <person name="Heuer A."/>
            <person name="Rast P."/>
            <person name="Oberbeckmann S."/>
            <person name="Bunk B."/>
            <person name="Jeske O."/>
            <person name="Meyerdierks A."/>
            <person name="Storesund J.E."/>
            <person name="Kallscheuer N."/>
            <person name="Luecker S."/>
            <person name="Lage O.M."/>
            <person name="Pohl T."/>
            <person name="Merkel B.J."/>
            <person name="Hornburger P."/>
            <person name="Mueller R.-W."/>
            <person name="Bruemmer F."/>
            <person name="Labrenz M."/>
            <person name="Spormann A.M."/>
            <person name="Op Den Camp H."/>
            <person name="Overmann J."/>
            <person name="Amann R."/>
            <person name="Jetten M.S.M."/>
            <person name="Mascher T."/>
            <person name="Medema M.H."/>
            <person name="Devos D.P."/>
            <person name="Kaster A.-K."/>
            <person name="Ovreas L."/>
            <person name="Rohde M."/>
            <person name="Galperin M.Y."/>
            <person name="Jogler C."/>
        </authorList>
    </citation>
    <scope>NUCLEOTIDE SEQUENCE [LARGE SCALE GENOMIC DNA]</scope>
    <source>
        <strain evidence="1 2">Poly51</strain>
    </source>
</reference>
<dbReference type="OrthoDB" id="304000at2"/>
<dbReference type="Proteomes" id="UP000318288">
    <property type="component" value="Unassembled WGS sequence"/>
</dbReference>
<accession>A0A5C6EA58</accession>
<organism evidence="1 2">
    <name type="scientific">Rubripirellula tenax</name>
    <dbReference type="NCBI Taxonomy" id="2528015"/>
    <lineage>
        <taxon>Bacteria</taxon>
        <taxon>Pseudomonadati</taxon>
        <taxon>Planctomycetota</taxon>
        <taxon>Planctomycetia</taxon>
        <taxon>Pirellulales</taxon>
        <taxon>Pirellulaceae</taxon>
        <taxon>Rubripirellula</taxon>
    </lineage>
</organism>
<dbReference type="RefSeq" id="WP_146462306.1">
    <property type="nucleotide sequence ID" value="NZ_SJPW01000010.1"/>
</dbReference>
<sequence>MPEACGSSGIGMVYSAASCRNADTLANGSICLLPPGLAIGERVRVSAPFGRRARPADGRQRSKLAARFNARYAVERWSPLPNADSMLDSMQWDNHGMHRSGGGAVFSKSRLSPPPGDANRYRTELERAIVLNERLFRSRGFVFLLRTVTELLAAACLIDWNAIPPAQLIHFGHVDRRENDTSSSGQSVTDVAEG</sequence>
<name>A0A5C6EA58_9BACT</name>
<evidence type="ECO:0000313" key="2">
    <source>
        <dbReference type="Proteomes" id="UP000318288"/>
    </source>
</evidence>
<protein>
    <submittedName>
        <fullName evidence="1">Uncharacterized protein</fullName>
    </submittedName>
</protein>
<evidence type="ECO:0000313" key="1">
    <source>
        <dbReference type="EMBL" id="TWU44641.1"/>
    </source>
</evidence>
<gene>
    <name evidence="1" type="ORF">Poly51_59100</name>
</gene>
<comment type="caution">
    <text evidence="1">The sequence shown here is derived from an EMBL/GenBank/DDBJ whole genome shotgun (WGS) entry which is preliminary data.</text>
</comment>